<keyword evidence="2" id="KW-1185">Reference proteome</keyword>
<reference evidence="1" key="1">
    <citation type="journal article" date="2023" name="Mol. Phylogenet. Evol.">
        <title>Genome-scale phylogeny and comparative genomics of the fungal order Sordariales.</title>
        <authorList>
            <person name="Hensen N."/>
            <person name="Bonometti L."/>
            <person name="Westerberg I."/>
            <person name="Brannstrom I.O."/>
            <person name="Guillou S."/>
            <person name="Cros-Aarteil S."/>
            <person name="Calhoun S."/>
            <person name="Haridas S."/>
            <person name="Kuo A."/>
            <person name="Mondo S."/>
            <person name="Pangilinan J."/>
            <person name="Riley R."/>
            <person name="LaButti K."/>
            <person name="Andreopoulos B."/>
            <person name="Lipzen A."/>
            <person name="Chen C."/>
            <person name="Yan M."/>
            <person name="Daum C."/>
            <person name="Ng V."/>
            <person name="Clum A."/>
            <person name="Steindorff A."/>
            <person name="Ohm R.A."/>
            <person name="Martin F."/>
            <person name="Silar P."/>
            <person name="Natvig D.O."/>
            <person name="Lalanne C."/>
            <person name="Gautier V."/>
            <person name="Ament-Velasquez S.L."/>
            <person name="Kruys A."/>
            <person name="Hutchinson M.I."/>
            <person name="Powell A.J."/>
            <person name="Barry K."/>
            <person name="Miller A.N."/>
            <person name="Grigoriev I.V."/>
            <person name="Debuchy R."/>
            <person name="Gladieux P."/>
            <person name="Hiltunen Thoren M."/>
            <person name="Johannesson H."/>
        </authorList>
    </citation>
    <scope>NUCLEOTIDE SEQUENCE</scope>
    <source>
        <strain evidence="1">CBS 958.72</strain>
    </source>
</reference>
<evidence type="ECO:0008006" key="3">
    <source>
        <dbReference type="Google" id="ProtNLM"/>
    </source>
</evidence>
<reference evidence="1" key="2">
    <citation type="submission" date="2023-06" db="EMBL/GenBank/DDBJ databases">
        <authorList>
            <consortium name="Lawrence Berkeley National Laboratory"/>
            <person name="Haridas S."/>
            <person name="Hensen N."/>
            <person name="Bonometti L."/>
            <person name="Westerberg I."/>
            <person name="Brannstrom I.O."/>
            <person name="Guillou S."/>
            <person name="Cros-Aarteil S."/>
            <person name="Calhoun S."/>
            <person name="Kuo A."/>
            <person name="Mondo S."/>
            <person name="Pangilinan J."/>
            <person name="Riley R."/>
            <person name="Labutti K."/>
            <person name="Andreopoulos B."/>
            <person name="Lipzen A."/>
            <person name="Chen C."/>
            <person name="Yanf M."/>
            <person name="Daum C."/>
            <person name="Ng V."/>
            <person name="Clum A."/>
            <person name="Steindorff A."/>
            <person name="Ohm R."/>
            <person name="Martin F."/>
            <person name="Silar P."/>
            <person name="Natvig D."/>
            <person name="Lalanne C."/>
            <person name="Gautier V."/>
            <person name="Ament-Velasquez S.L."/>
            <person name="Kruys A."/>
            <person name="Hutchinson M.I."/>
            <person name="Powell A.J."/>
            <person name="Barry K."/>
            <person name="Miller A.N."/>
            <person name="Grigoriev I.V."/>
            <person name="Debuchy R."/>
            <person name="Gladieux P."/>
            <person name="Thoren M.H."/>
            <person name="Johannesson H."/>
        </authorList>
    </citation>
    <scope>NUCLEOTIDE SEQUENCE</scope>
    <source>
        <strain evidence="1">CBS 958.72</strain>
    </source>
</reference>
<protein>
    <recommendedName>
        <fullName evidence="3">Ankyrin repeat protein</fullName>
    </recommendedName>
</protein>
<dbReference type="Gene3D" id="1.25.40.20">
    <property type="entry name" value="Ankyrin repeat-containing domain"/>
    <property type="match status" value="1"/>
</dbReference>
<dbReference type="SMART" id="SM00248">
    <property type="entry name" value="ANK"/>
    <property type="match status" value="2"/>
</dbReference>
<dbReference type="InterPro" id="IPR002110">
    <property type="entry name" value="Ankyrin_rpt"/>
</dbReference>
<gene>
    <name evidence="1" type="ORF">B0T24DRAFT_593829</name>
</gene>
<organism evidence="1 2">
    <name type="scientific">Lasiosphaeria ovina</name>
    <dbReference type="NCBI Taxonomy" id="92902"/>
    <lineage>
        <taxon>Eukaryota</taxon>
        <taxon>Fungi</taxon>
        <taxon>Dikarya</taxon>
        <taxon>Ascomycota</taxon>
        <taxon>Pezizomycotina</taxon>
        <taxon>Sordariomycetes</taxon>
        <taxon>Sordariomycetidae</taxon>
        <taxon>Sordariales</taxon>
        <taxon>Lasiosphaeriaceae</taxon>
        <taxon>Lasiosphaeria</taxon>
    </lineage>
</organism>
<accession>A0AAE0N7H6</accession>
<evidence type="ECO:0000313" key="1">
    <source>
        <dbReference type="EMBL" id="KAK3373662.1"/>
    </source>
</evidence>
<dbReference type="AlphaFoldDB" id="A0AAE0N7H6"/>
<proteinExistence type="predicted"/>
<sequence length="245" mass="27515">MAESLSKGALFLGQELERIALPGVYATALDAVSTLPIRMVHYPFLLPRGTPLHWAIEMDSSVAVEALLACGARPYLRDQIPVHLEPDRQQYLDYRKLEDAGQDDGSTAVDLAVTKRDPDLLKAIFNHDAVAAIDGGAALDRLGYGPFHRLSLCSWRWITHKTKFWSHFVHGNPHERRERLRATVELLVRHGFDINLQPEPAHEEYWYNEFFSTMTPLALAILNNEQNVEACLNEAGAAPFPHGRG</sequence>
<name>A0AAE0N7H6_9PEZI</name>
<dbReference type="InterPro" id="IPR036770">
    <property type="entry name" value="Ankyrin_rpt-contain_sf"/>
</dbReference>
<dbReference type="Proteomes" id="UP001287356">
    <property type="component" value="Unassembled WGS sequence"/>
</dbReference>
<dbReference type="Pfam" id="PF00023">
    <property type="entry name" value="Ank"/>
    <property type="match status" value="1"/>
</dbReference>
<evidence type="ECO:0000313" key="2">
    <source>
        <dbReference type="Proteomes" id="UP001287356"/>
    </source>
</evidence>
<dbReference type="SUPFAM" id="SSF48403">
    <property type="entry name" value="Ankyrin repeat"/>
    <property type="match status" value="1"/>
</dbReference>
<comment type="caution">
    <text evidence="1">The sequence shown here is derived from an EMBL/GenBank/DDBJ whole genome shotgun (WGS) entry which is preliminary data.</text>
</comment>
<dbReference type="EMBL" id="JAULSN010000004">
    <property type="protein sequence ID" value="KAK3373662.1"/>
    <property type="molecule type" value="Genomic_DNA"/>
</dbReference>